<organism evidence="3 4">
    <name type="scientific">Antarcticimicrobium sediminis</name>
    <dbReference type="NCBI Taxonomy" id="2546227"/>
    <lineage>
        <taxon>Bacteria</taxon>
        <taxon>Pseudomonadati</taxon>
        <taxon>Pseudomonadota</taxon>
        <taxon>Alphaproteobacteria</taxon>
        <taxon>Rhodobacterales</taxon>
        <taxon>Paracoccaceae</taxon>
        <taxon>Antarcticimicrobium</taxon>
    </lineage>
</organism>
<dbReference type="SUPFAM" id="SSF53092">
    <property type="entry name" value="Creatinase/prolidase N-terminal domain"/>
    <property type="match status" value="1"/>
</dbReference>
<dbReference type="Pfam" id="PF01321">
    <property type="entry name" value="Creatinase_N"/>
    <property type="match status" value="1"/>
</dbReference>
<keyword evidence="3" id="KW-0031">Aminopeptidase</keyword>
<dbReference type="RefSeq" id="WP_132828634.1">
    <property type="nucleotide sequence ID" value="NZ_SMFP01000005.1"/>
</dbReference>
<feature type="domain" description="Peptidase M24" evidence="1">
    <location>
        <begin position="167"/>
        <end position="364"/>
    </location>
</feature>
<evidence type="ECO:0000313" key="4">
    <source>
        <dbReference type="Proteomes" id="UP000294662"/>
    </source>
</evidence>
<protein>
    <submittedName>
        <fullName evidence="3">Aminopeptidase P family protein</fullName>
    </submittedName>
</protein>
<dbReference type="GO" id="GO:0008235">
    <property type="term" value="F:metalloexopeptidase activity"/>
    <property type="evidence" value="ECO:0007669"/>
    <property type="project" value="UniProtKB-ARBA"/>
</dbReference>
<keyword evidence="3" id="KW-0645">Protease</keyword>
<name>A0A4R5ETZ1_9RHOB</name>
<dbReference type="GO" id="GO:0004177">
    <property type="term" value="F:aminopeptidase activity"/>
    <property type="evidence" value="ECO:0007669"/>
    <property type="project" value="UniProtKB-KW"/>
</dbReference>
<evidence type="ECO:0000313" key="3">
    <source>
        <dbReference type="EMBL" id="TDE38294.1"/>
    </source>
</evidence>
<dbReference type="Proteomes" id="UP000294662">
    <property type="component" value="Unassembled WGS sequence"/>
</dbReference>
<dbReference type="AlphaFoldDB" id="A0A4R5ETZ1"/>
<comment type="caution">
    <text evidence="3">The sequence shown here is derived from an EMBL/GenBank/DDBJ whole genome shotgun (WGS) entry which is preliminary data.</text>
</comment>
<dbReference type="InterPro" id="IPR000994">
    <property type="entry name" value="Pept_M24"/>
</dbReference>
<dbReference type="PRINTS" id="PR00599">
    <property type="entry name" value="MAPEPTIDASE"/>
</dbReference>
<dbReference type="SUPFAM" id="SSF55920">
    <property type="entry name" value="Creatinase/aminopeptidase"/>
    <property type="match status" value="1"/>
</dbReference>
<evidence type="ECO:0000259" key="1">
    <source>
        <dbReference type="Pfam" id="PF00557"/>
    </source>
</evidence>
<dbReference type="CDD" id="cd01066">
    <property type="entry name" value="APP_MetAP"/>
    <property type="match status" value="1"/>
</dbReference>
<dbReference type="InterPro" id="IPR050659">
    <property type="entry name" value="Peptidase_M24B"/>
</dbReference>
<dbReference type="EMBL" id="SMFP01000005">
    <property type="protein sequence ID" value="TDE38294.1"/>
    <property type="molecule type" value="Genomic_DNA"/>
</dbReference>
<dbReference type="Gene3D" id="3.90.230.10">
    <property type="entry name" value="Creatinase/methionine aminopeptidase superfamily"/>
    <property type="match status" value="1"/>
</dbReference>
<gene>
    <name evidence="3" type="ORF">E1B25_09200</name>
</gene>
<dbReference type="InterPro" id="IPR000587">
    <property type="entry name" value="Creatinase_N"/>
</dbReference>
<feature type="domain" description="Creatinase N-terminal" evidence="2">
    <location>
        <begin position="16"/>
        <end position="159"/>
    </location>
</feature>
<proteinExistence type="predicted"/>
<dbReference type="InterPro" id="IPR001714">
    <property type="entry name" value="Pept_M24_MAP"/>
</dbReference>
<dbReference type="PANTHER" id="PTHR46112:SF2">
    <property type="entry name" value="XAA-PRO AMINOPEPTIDASE P-RELATED"/>
    <property type="match status" value="1"/>
</dbReference>
<keyword evidence="4" id="KW-1185">Reference proteome</keyword>
<keyword evidence="3" id="KW-0378">Hydrolase</keyword>
<dbReference type="Gene3D" id="3.40.350.10">
    <property type="entry name" value="Creatinase/prolidase N-terminal domain"/>
    <property type="match status" value="1"/>
</dbReference>
<accession>A0A4R5ETZ1</accession>
<dbReference type="Pfam" id="PF00557">
    <property type="entry name" value="Peptidase_M24"/>
    <property type="match status" value="1"/>
</dbReference>
<evidence type="ECO:0000259" key="2">
    <source>
        <dbReference type="Pfam" id="PF01321"/>
    </source>
</evidence>
<dbReference type="InterPro" id="IPR029149">
    <property type="entry name" value="Creatin/AminoP/Spt16_N"/>
</dbReference>
<dbReference type="PANTHER" id="PTHR46112">
    <property type="entry name" value="AMINOPEPTIDASE"/>
    <property type="match status" value="1"/>
</dbReference>
<dbReference type="InterPro" id="IPR036005">
    <property type="entry name" value="Creatinase/aminopeptidase-like"/>
</dbReference>
<reference evidence="3 4" key="1">
    <citation type="submission" date="2019-03" db="EMBL/GenBank/DDBJ databases">
        <authorList>
            <person name="Zhang S."/>
        </authorList>
    </citation>
    <scope>NUCLEOTIDE SEQUENCE [LARGE SCALE GENOMIC DNA]</scope>
    <source>
        <strain evidence="3 4">S4J41</strain>
    </source>
</reference>
<sequence length="386" mass="40999">MSGPARGFPTSEYRARVVRAQARMAKLGLAALLLTTEADLRYFSGFLTRFWESPTRPWFLIVPATGDPVAVIPAIGVALMARGWITDIRSWPAPDPVDDGVSLLADTLIELAGPGGRVGVPMGLESHLRMPLADWGRLKAQADVGFTDDGGIVRGLRMIKSEAEIFKIRASCAVADRAFARVPEIARAGVPLDDLFRRFQCLCLEEGADWVPYLAGAASPGGYGDVISPAGPDPLRLGDVLMLDTGVIRDGYFCDFDRNFSLGRPDNAVRAAHAALIDATQEAASQVRPGQTAGDLFNVLHRALAQHGTPGAGRLGHGLGLQLTEGLSLISGDQTVLAAGMVITLEPGLELGPDHLMVHEENIVIRAGGAEFLSTPAAREIPSLEG</sequence>
<dbReference type="OrthoDB" id="9806388at2"/>